<organism evidence="5">
    <name type="scientific">marine metagenome</name>
    <dbReference type="NCBI Taxonomy" id="408172"/>
    <lineage>
        <taxon>unclassified sequences</taxon>
        <taxon>metagenomes</taxon>
        <taxon>ecological metagenomes</taxon>
    </lineage>
</organism>
<dbReference type="AlphaFoldDB" id="A0A381VZ71"/>
<reference evidence="5" key="1">
    <citation type="submission" date="2018-05" db="EMBL/GenBank/DDBJ databases">
        <authorList>
            <person name="Lanie J.A."/>
            <person name="Ng W.-L."/>
            <person name="Kazmierczak K.M."/>
            <person name="Andrzejewski T.M."/>
            <person name="Davidsen T.M."/>
            <person name="Wayne K.J."/>
            <person name="Tettelin H."/>
            <person name="Glass J.I."/>
            <person name="Rusch D."/>
            <person name="Podicherti R."/>
            <person name="Tsui H.-C.T."/>
            <person name="Winkler M.E."/>
        </authorList>
    </citation>
    <scope>NUCLEOTIDE SEQUENCE</scope>
</reference>
<dbReference type="EMBL" id="UINC01010210">
    <property type="protein sequence ID" value="SVA45512.1"/>
    <property type="molecule type" value="Genomic_DNA"/>
</dbReference>
<protein>
    <recommendedName>
        <fullName evidence="6">50S ribosomal protein L28</fullName>
    </recommendedName>
</protein>
<dbReference type="GO" id="GO:0003735">
    <property type="term" value="F:structural constituent of ribosome"/>
    <property type="evidence" value="ECO:0007669"/>
    <property type="project" value="InterPro"/>
</dbReference>
<feature type="non-terminal residue" evidence="5">
    <location>
        <position position="27"/>
    </location>
</feature>
<gene>
    <name evidence="5" type="ORF">METZ01_LOCUS98366</name>
</gene>
<accession>A0A381VZ71</accession>
<dbReference type="GO" id="GO:1990904">
    <property type="term" value="C:ribonucleoprotein complex"/>
    <property type="evidence" value="ECO:0007669"/>
    <property type="project" value="UniProtKB-KW"/>
</dbReference>
<sequence>MSMKCELTGKKYQSGNNVSHAKNRTKR</sequence>
<evidence type="ECO:0000256" key="1">
    <source>
        <dbReference type="ARBA" id="ARBA00008760"/>
    </source>
</evidence>
<dbReference type="InterPro" id="IPR026569">
    <property type="entry name" value="Ribosomal_bL28"/>
</dbReference>
<name>A0A381VZ71_9ZZZZ</name>
<evidence type="ECO:0000256" key="2">
    <source>
        <dbReference type="ARBA" id="ARBA00022980"/>
    </source>
</evidence>
<evidence type="ECO:0000256" key="3">
    <source>
        <dbReference type="ARBA" id="ARBA00023274"/>
    </source>
</evidence>
<feature type="region of interest" description="Disordered" evidence="4">
    <location>
        <begin position="1"/>
        <end position="27"/>
    </location>
</feature>
<evidence type="ECO:0000256" key="4">
    <source>
        <dbReference type="SAM" id="MobiDB-lite"/>
    </source>
</evidence>
<dbReference type="InterPro" id="IPR034704">
    <property type="entry name" value="Ribosomal_bL28/bL31-like_sf"/>
</dbReference>
<dbReference type="SUPFAM" id="SSF143800">
    <property type="entry name" value="L28p-like"/>
    <property type="match status" value="1"/>
</dbReference>
<dbReference type="InterPro" id="IPR037147">
    <property type="entry name" value="Ribosomal_bL28_sf"/>
</dbReference>
<comment type="similarity">
    <text evidence="1">Belongs to the bacterial ribosomal protein bL28 family.</text>
</comment>
<feature type="compositionally biased region" description="Polar residues" evidence="4">
    <location>
        <begin position="11"/>
        <end position="20"/>
    </location>
</feature>
<dbReference type="GO" id="GO:0005840">
    <property type="term" value="C:ribosome"/>
    <property type="evidence" value="ECO:0007669"/>
    <property type="project" value="UniProtKB-KW"/>
</dbReference>
<keyword evidence="2" id="KW-0689">Ribosomal protein</keyword>
<dbReference type="Pfam" id="PF00830">
    <property type="entry name" value="Ribosomal_L28"/>
    <property type="match status" value="1"/>
</dbReference>
<evidence type="ECO:0000313" key="5">
    <source>
        <dbReference type="EMBL" id="SVA45512.1"/>
    </source>
</evidence>
<dbReference type="Gene3D" id="2.30.170.40">
    <property type="entry name" value="Ribosomal protein L28/L24"/>
    <property type="match status" value="1"/>
</dbReference>
<keyword evidence="3" id="KW-0687">Ribonucleoprotein</keyword>
<evidence type="ECO:0008006" key="6">
    <source>
        <dbReference type="Google" id="ProtNLM"/>
    </source>
</evidence>
<proteinExistence type="inferred from homology"/>